<dbReference type="InterPro" id="IPR043130">
    <property type="entry name" value="CDP-OH_PTrfase_TM_dom"/>
</dbReference>
<evidence type="ECO:0000256" key="5">
    <source>
        <dbReference type="ARBA" id="ARBA00022692"/>
    </source>
</evidence>
<dbReference type="Pfam" id="PF01066">
    <property type="entry name" value="CDP-OH_P_transf"/>
    <property type="match status" value="1"/>
</dbReference>
<dbReference type="InterPro" id="IPR048254">
    <property type="entry name" value="CDP_ALCOHOL_P_TRANSF_CS"/>
</dbReference>
<evidence type="ECO:0000256" key="7">
    <source>
        <dbReference type="ARBA" id="ARBA00023098"/>
    </source>
</evidence>
<evidence type="ECO:0000256" key="2">
    <source>
        <dbReference type="ARBA" id="ARBA00010441"/>
    </source>
</evidence>
<dbReference type="PROSITE" id="PS00379">
    <property type="entry name" value="CDP_ALCOHOL_P_TRANSF"/>
    <property type="match status" value="1"/>
</dbReference>
<keyword evidence="9" id="KW-0594">Phospholipid biosynthesis</keyword>
<evidence type="ECO:0000256" key="3">
    <source>
        <dbReference type="ARBA" id="ARBA00022516"/>
    </source>
</evidence>
<keyword evidence="3" id="KW-0444">Lipid biosynthesis</keyword>
<comment type="similarity">
    <text evidence="2">Belongs to the CDP-alcohol phosphatidyltransferase class-I family.</text>
</comment>
<feature type="transmembrane region" description="Helical" evidence="11">
    <location>
        <begin position="6"/>
        <end position="24"/>
    </location>
</feature>
<dbReference type="EMBL" id="UOEX01000009">
    <property type="protein sequence ID" value="VAW32688.1"/>
    <property type="molecule type" value="Genomic_DNA"/>
</dbReference>
<dbReference type="EC" id="2.7.8.5" evidence="12"/>
<keyword evidence="10" id="KW-1208">Phospholipid metabolism</keyword>
<evidence type="ECO:0000256" key="1">
    <source>
        <dbReference type="ARBA" id="ARBA00004141"/>
    </source>
</evidence>
<dbReference type="GO" id="GO:0008444">
    <property type="term" value="F:CDP-diacylglycerol-glycerol-3-phosphate 3-phosphatidyltransferase activity"/>
    <property type="evidence" value="ECO:0007669"/>
    <property type="project" value="UniProtKB-EC"/>
</dbReference>
<dbReference type="GO" id="GO:0005739">
    <property type="term" value="C:mitochondrion"/>
    <property type="evidence" value="ECO:0007669"/>
    <property type="project" value="TreeGrafter"/>
</dbReference>
<evidence type="ECO:0000256" key="8">
    <source>
        <dbReference type="ARBA" id="ARBA00023136"/>
    </source>
</evidence>
<keyword evidence="7" id="KW-0443">Lipid metabolism</keyword>
<evidence type="ECO:0000256" key="11">
    <source>
        <dbReference type="SAM" id="Phobius"/>
    </source>
</evidence>
<comment type="subcellular location">
    <subcellularLocation>
        <location evidence="1">Membrane</location>
        <topology evidence="1">Multi-pass membrane protein</topology>
    </subcellularLocation>
</comment>
<dbReference type="GO" id="GO:0016020">
    <property type="term" value="C:membrane"/>
    <property type="evidence" value="ECO:0007669"/>
    <property type="project" value="UniProtKB-SubCell"/>
</dbReference>
<gene>
    <name evidence="12" type="ORF">MNBD_DELTA03-1352</name>
</gene>
<dbReference type="PIRSF" id="PIRSF000847">
    <property type="entry name" value="Phos_ph_gly_syn"/>
    <property type="match status" value="1"/>
</dbReference>
<dbReference type="InterPro" id="IPR050324">
    <property type="entry name" value="CDP-alcohol_PTase-I"/>
</dbReference>
<evidence type="ECO:0000256" key="6">
    <source>
        <dbReference type="ARBA" id="ARBA00022989"/>
    </source>
</evidence>
<protein>
    <submittedName>
        <fullName evidence="12">CDP-diacylglycerol--glycerol-3-phosphate 3-phosphatidyltransferase</fullName>
        <ecNumber evidence="12">2.7.8.5</ecNumber>
    </submittedName>
</protein>
<organism evidence="12">
    <name type="scientific">hydrothermal vent metagenome</name>
    <dbReference type="NCBI Taxonomy" id="652676"/>
    <lineage>
        <taxon>unclassified sequences</taxon>
        <taxon>metagenomes</taxon>
        <taxon>ecological metagenomes</taxon>
    </lineage>
</organism>
<keyword evidence="4 12" id="KW-0808">Transferase</keyword>
<dbReference type="GO" id="GO:0046474">
    <property type="term" value="P:glycerophospholipid biosynthetic process"/>
    <property type="evidence" value="ECO:0007669"/>
    <property type="project" value="TreeGrafter"/>
</dbReference>
<keyword evidence="8 11" id="KW-0472">Membrane</keyword>
<evidence type="ECO:0000256" key="9">
    <source>
        <dbReference type="ARBA" id="ARBA00023209"/>
    </source>
</evidence>
<feature type="transmembrane region" description="Helical" evidence="11">
    <location>
        <begin position="36"/>
        <end position="56"/>
    </location>
</feature>
<dbReference type="InterPro" id="IPR000462">
    <property type="entry name" value="CDP-OH_P_trans"/>
</dbReference>
<evidence type="ECO:0000313" key="12">
    <source>
        <dbReference type="EMBL" id="VAW32688.1"/>
    </source>
</evidence>
<dbReference type="AlphaFoldDB" id="A0A3B0UPC3"/>
<dbReference type="PANTHER" id="PTHR14269">
    <property type="entry name" value="CDP-DIACYLGLYCEROL--GLYCEROL-3-PHOSPHATE 3-PHOSPHATIDYLTRANSFERASE-RELATED"/>
    <property type="match status" value="1"/>
</dbReference>
<proteinExistence type="inferred from homology"/>
<feature type="transmembrane region" description="Helical" evidence="11">
    <location>
        <begin position="130"/>
        <end position="149"/>
    </location>
</feature>
<feature type="transmembrane region" description="Helical" evidence="11">
    <location>
        <begin position="155"/>
        <end position="178"/>
    </location>
</feature>
<dbReference type="InterPro" id="IPR004570">
    <property type="entry name" value="Phosphatidylglycerol_P_synth"/>
</dbReference>
<evidence type="ECO:0000256" key="10">
    <source>
        <dbReference type="ARBA" id="ARBA00023264"/>
    </source>
</evidence>
<keyword evidence="6 11" id="KW-1133">Transmembrane helix</keyword>
<evidence type="ECO:0000256" key="4">
    <source>
        <dbReference type="ARBA" id="ARBA00022679"/>
    </source>
</evidence>
<accession>A0A3B0UPC3</accession>
<name>A0A3B0UPC3_9ZZZZ</name>
<reference evidence="12" key="1">
    <citation type="submission" date="2018-06" db="EMBL/GenBank/DDBJ databases">
        <authorList>
            <person name="Zhirakovskaya E."/>
        </authorList>
    </citation>
    <scope>NUCLEOTIDE SEQUENCE</scope>
</reference>
<sequence>MRALFVQIPNILTGIRIALIPLIIHLLRSGQHSQALVVFVIAALTDTLDGLIARLGRITSPFGTFLDPLADKLLLNATYTVLALNGGLPMWLAAVVWLRDLIIVLGAAALHLKGRRWQVKPAMVGKATTLFQIITVGLFFEVPITRLFINWQPFMVTITVVLTLWSGLYYMAAGLNILRGTAANGL</sequence>
<dbReference type="Gene3D" id="1.20.120.1760">
    <property type="match status" value="1"/>
</dbReference>
<dbReference type="PANTHER" id="PTHR14269:SF11">
    <property type="entry name" value="CDP-DIACYLGLYCEROL--GLYCEROL-3-PHOSPHATE 3-PHOSPHATIDYLTRANSFERASE"/>
    <property type="match status" value="1"/>
</dbReference>
<keyword evidence="5 11" id="KW-0812">Transmembrane</keyword>
<feature type="transmembrane region" description="Helical" evidence="11">
    <location>
        <begin position="90"/>
        <end position="110"/>
    </location>
</feature>